<keyword evidence="1" id="KW-0547">Nucleotide-binding</keyword>
<dbReference type="IntAct" id="P74273">
    <property type="interactions" value="4"/>
</dbReference>
<reference evidence="3 4" key="1">
    <citation type="journal article" date="1995" name="DNA Res.">
        <title>Sequence analysis of the genome of the unicellular cyanobacterium Synechocystis sp. strain PCC6803. I. Sequence features in the 1 Mb region from map positions 64% to 92% of the genome.</title>
        <authorList>
            <person name="Kaneko T."/>
            <person name="Tanaka A."/>
            <person name="Sato S."/>
            <person name="Kotani H."/>
            <person name="Sazuka T."/>
            <person name="Miyajima N."/>
            <person name="Sugiura M."/>
            <person name="Tabata S."/>
        </authorList>
    </citation>
    <scope>NUCLEOTIDE SEQUENCE [LARGE SCALE GENOMIC DNA]</scope>
    <source>
        <strain evidence="4">ATCC 27184 / PCC 6803 / Kazusa</strain>
    </source>
</reference>
<dbReference type="InterPro" id="IPR059206">
    <property type="entry name" value="Sll1717-like"/>
</dbReference>
<dbReference type="SUPFAM" id="SSF52540">
    <property type="entry name" value="P-loop containing nucleoside triphosphate hydrolases"/>
    <property type="match status" value="1"/>
</dbReference>
<dbReference type="PANTHER" id="PTHR43384">
    <property type="entry name" value="SEPTUM SITE-DETERMINING PROTEIN MIND HOMOLOG, CHLOROPLASTIC-RELATED"/>
    <property type="match status" value="1"/>
</dbReference>
<evidence type="ECO:0000313" key="3">
    <source>
        <dbReference type="EMBL" id="BAA18367.1"/>
    </source>
</evidence>
<protein>
    <submittedName>
        <fullName evidence="3">Sll1563 protein</fullName>
    </submittedName>
</protein>
<dbReference type="NCBIfam" id="NF047398">
    <property type="entry name" value="AAA_KGGVGR"/>
    <property type="match status" value="1"/>
</dbReference>
<dbReference type="PANTHER" id="PTHR43384:SF6">
    <property type="entry name" value="SEPTUM SITE-DETERMINING PROTEIN MIND HOMOLOG, CHLOROPLASTIC"/>
    <property type="match status" value="1"/>
</dbReference>
<dbReference type="Proteomes" id="UP000001425">
    <property type="component" value="Chromosome"/>
</dbReference>
<sequence length="939" mass="107195">MYIRVDSTGAKFVMRSLKYLTWLDVKRFIRKITFNGEKLPDCINSISCFSDALEIGIPNLNCIEAAQGILTKWFQDWYQLDQNLIRLDLGDAALPIEFYENEPSQFDISGFIRPFWQEIAYISSDSDSNIDLVKLTSKFHFPETALSSPKIIAFYSFKGGVGRTLHLASFLFALLEASKEHNKRITVLVVDADLEAPGLTYWDKSEKQRPAISFIDFLEAYHYTPIDRQETIVLLAEEIKKTPRYEEGSTFYFLPACLSNEQLLDTPVLPEHLARSPEGEWSCGNALHQLGIALSADYVLIDLRAGLSEISSPIIFDPRIQRFFVTTATEQSTAGMSLVLEQISHIAPSEEEISSGKFYDPSIIISFLTPELKKLSAFENSLEKFNSAYNPGDQSDDENLYSARLEIKETDFTQELLYVNSWEEAKNKLASTSVMRIAREWAASQLTEDPQISSADLTIDNSLESVRNFRKVCKQYEFAESGEGESLLVTESLKNLATTFRNELPRVVSIGAKGAGKTFIYVQLSRLKYWETFLRRATRDLAEIEPRTHIFPLLQSSTLRDAAENIVREARASTQKALSDSMLEFYHSDFQDSIKSFLEKSSSEPEWTRFWIQQISKSVGLLQNNDSSSLLILNDYLKQKNVRLIFLFDGLEDIFAEAVVDSGQQIALRTLINLPKRLNEIRQANFGLIILLRRDFLRYSVTQNLAQFESLYSPYDLSWDADSFLRLAYWVCSQASVIGANEEVLDSLSREELVTSLENLWGKKLGKDTGKEAHTANWIYAALSDFKGRLQARDIVRLLYHAAHITIDRSGEVQFERWSESRLLPPQAIRRAIEPCSKDKVSEVKEEYPEFKKWVDIVETEYTPEQKRAPFTLDALSINQATIRMLEDIGVIYEDRGKDDIARYYMPEIYRSGLGFTLEKGARPRVLVLKRKALGADIF</sequence>
<evidence type="ECO:0000256" key="1">
    <source>
        <dbReference type="ARBA" id="ARBA00022741"/>
    </source>
</evidence>
<dbReference type="GO" id="GO:0009898">
    <property type="term" value="C:cytoplasmic side of plasma membrane"/>
    <property type="evidence" value="ECO:0000318"/>
    <property type="project" value="GO_Central"/>
</dbReference>
<dbReference type="eggNOG" id="COG1192">
    <property type="taxonomic scope" value="Bacteria"/>
</dbReference>
<dbReference type="STRING" id="1148.gene:10499243"/>
<dbReference type="EnsemblBacteria" id="BAA18367">
    <property type="protein sequence ID" value="BAA18367"/>
    <property type="gene ID" value="BAA18367"/>
</dbReference>
<reference evidence="3 4" key="2">
    <citation type="journal article" date="1996" name="DNA Res.">
        <title>Sequence analysis of the genome of the unicellular cyanobacterium Synechocystis sp. strain PCC6803. II. Sequence determination of the entire genome and assignment of potential protein-coding regions.</title>
        <authorList>
            <person name="Kaneko T."/>
            <person name="Sato S."/>
            <person name="Kotani H."/>
            <person name="Tanaka A."/>
            <person name="Asamizu E."/>
            <person name="Nakamura Y."/>
            <person name="Miyajima N."/>
            <person name="Hirosawa M."/>
            <person name="Sugiura M."/>
            <person name="Sasamoto S."/>
            <person name="Kimura T."/>
            <person name="Hosouchi T."/>
            <person name="Matsuno A."/>
            <person name="Muraki A."/>
            <person name="Nakazaki N."/>
            <person name="Naruo K."/>
            <person name="Okumura S."/>
            <person name="Shimpo S."/>
            <person name="Takeuchi C."/>
            <person name="Wada T."/>
            <person name="Watanabe A."/>
            <person name="Yamada M."/>
            <person name="Yasuda M."/>
            <person name="Tabata S."/>
        </authorList>
    </citation>
    <scope>NUCLEOTIDE SEQUENCE [LARGE SCALE GENOMIC DNA]</scope>
    <source>
        <strain evidence="4">ATCC 27184 / PCC 6803 / Kazusa</strain>
    </source>
</reference>
<name>P74273_SYNY3</name>
<dbReference type="InterPro" id="IPR050625">
    <property type="entry name" value="ParA/MinD_ATPase"/>
</dbReference>
<keyword evidence="4" id="KW-1185">Reference proteome</keyword>
<dbReference type="PIR" id="S75908">
    <property type="entry name" value="S75908"/>
</dbReference>
<evidence type="ECO:0000256" key="2">
    <source>
        <dbReference type="ARBA" id="ARBA00022840"/>
    </source>
</evidence>
<dbReference type="InterPro" id="IPR027417">
    <property type="entry name" value="P-loop_NTPase"/>
</dbReference>
<keyword evidence="2" id="KW-0067">ATP-binding</keyword>
<gene>
    <name evidence="3" type="ordered locus">sll1563</name>
</gene>
<dbReference type="SMR" id="P74273"/>
<dbReference type="Gene3D" id="3.40.50.300">
    <property type="entry name" value="P-loop containing nucleotide triphosphate hydrolases"/>
    <property type="match status" value="1"/>
</dbReference>
<dbReference type="NCBIfam" id="NF047389">
    <property type="entry name" value="ATPase_Sll1717"/>
    <property type="match status" value="1"/>
</dbReference>
<evidence type="ECO:0000313" key="4">
    <source>
        <dbReference type="Proteomes" id="UP000001425"/>
    </source>
</evidence>
<dbReference type="GO" id="GO:0005524">
    <property type="term" value="F:ATP binding"/>
    <property type="evidence" value="ECO:0000318"/>
    <property type="project" value="GO_Central"/>
</dbReference>
<dbReference type="GO" id="GO:0016887">
    <property type="term" value="F:ATP hydrolysis activity"/>
    <property type="evidence" value="ECO:0000318"/>
    <property type="project" value="GO_Central"/>
</dbReference>
<dbReference type="PaxDb" id="1148-1653453"/>
<dbReference type="EMBL" id="BA000022">
    <property type="protein sequence ID" value="BAA18367.1"/>
    <property type="molecule type" value="Genomic_DNA"/>
</dbReference>
<dbReference type="AlphaFoldDB" id="P74273"/>
<dbReference type="KEGG" id="syn:sll1563"/>
<organism evidence="3 4">
    <name type="scientific">Synechocystis sp. (strain ATCC 27184 / PCC 6803 / Kazusa)</name>
    <dbReference type="NCBI Taxonomy" id="1111708"/>
    <lineage>
        <taxon>Bacteria</taxon>
        <taxon>Bacillati</taxon>
        <taxon>Cyanobacteriota</taxon>
        <taxon>Cyanophyceae</taxon>
        <taxon>Synechococcales</taxon>
        <taxon>Merismopediaceae</taxon>
        <taxon>Synechocystis</taxon>
    </lineage>
</organism>
<dbReference type="InParanoid" id="P74273"/>
<accession>P74273</accession>
<dbReference type="GO" id="GO:0005829">
    <property type="term" value="C:cytosol"/>
    <property type="evidence" value="ECO:0000318"/>
    <property type="project" value="GO_Central"/>
</dbReference>
<proteinExistence type="predicted"/>